<dbReference type="Proteomes" id="UP000295367">
    <property type="component" value="Unassembled WGS sequence"/>
</dbReference>
<evidence type="ECO:0000256" key="1">
    <source>
        <dbReference type="ARBA" id="ARBA00022636"/>
    </source>
</evidence>
<dbReference type="Pfam" id="PF07238">
    <property type="entry name" value="PilZ"/>
    <property type="match status" value="1"/>
</dbReference>
<keyword evidence="3 4" id="KW-0975">Bacterial flagellum</keyword>
<dbReference type="GO" id="GO:0071945">
    <property type="term" value="P:regulation of bacterial-type flagellum-dependent cell motility by regulation of motor speed"/>
    <property type="evidence" value="ECO:0007669"/>
    <property type="project" value="UniProtKB-UniRule"/>
</dbReference>
<evidence type="ECO:0000256" key="4">
    <source>
        <dbReference type="HAMAP-Rule" id="MF_01457"/>
    </source>
</evidence>
<dbReference type="GO" id="GO:0071973">
    <property type="term" value="P:bacterial-type flagellum-dependent cell motility"/>
    <property type="evidence" value="ECO:0007669"/>
    <property type="project" value="UniProtKB-UniRule"/>
</dbReference>
<dbReference type="InterPro" id="IPR009875">
    <property type="entry name" value="PilZ_domain"/>
</dbReference>
<dbReference type="InterPro" id="IPR009926">
    <property type="entry name" value="T3SS_YcgR_PilZN"/>
</dbReference>
<dbReference type="HAMAP" id="MF_01457">
    <property type="entry name" value="YcgR"/>
    <property type="match status" value="1"/>
</dbReference>
<evidence type="ECO:0000259" key="6">
    <source>
        <dbReference type="Pfam" id="PF07317"/>
    </source>
</evidence>
<comment type="caution">
    <text evidence="7">The sequence shown here is derived from an EMBL/GenBank/DDBJ whole genome shotgun (WGS) entry which is preliminary data.</text>
</comment>
<dbReference type="AlphaFoldDB" id="A0A4R3YES8"/>
<dbReference type="OrthoDB" id="5572581at2"/>
<dbReference type="InterPro" id="IPR012349">
    <property type="entry name" value="Split_barrel_FMN-bd"/>
</dbReference>
<name>A0A4R3YES8_9PROT</name>
<reference evidence="7 8" key="1">
    <citation type="submission" date="2019-03" db="EMBL/GenBank/DDBJ databases">
        <title>Genomic Encyclopedia of Type Strains, Phase IV (KMG-IV): sequencing the most valuable type-strain genomes for metagenomic binning, comparative biology and taxonomic classification.</title>
        <authorList>
            <person name="Goeker M."/>
        </authorList>
    </citation>
    <scope>NUCLEOTIDE SEQUENCE [LARGE SCALE GENOMIC DNA]</scope>
    <source>
        <strain evidence="7 8">DSM 100309</strain>
    </source>
</reference>
<comment type="subcellular location">
    <subcellularLocation>
        <location evidence="4">Bacterial flagellum basal body</location>
    </subcellularLocation>
</comment>
<dbReference type="Pfam" id="PF07317">
    <property type="entry name" value="PilZN"/>
    <property type="match status" value="1"/>
</dbReference>
<dbReference type="SUPFAM" id="SSF141371">
    <property type="entry name" value="PilZ domain-like"/>
    <property type="match status" value="1"/>
</dbReference>
<evidence type="ECO:0000313" key="7">
    <source>
        <dbReference type="EMBL" id="TCV88973.1"/>
    </source>
</evidence>
<protein>
    <recommendedName>
        <fullName evidence="4">Flagellar brake protein YcgR</fullName>
    </recommendedName>
    <alternativeName>
        <fullName evidence="4">Cyclic di-GMP binding protein YcgR</fullName>
    </alternativeName>
</protein>
<feature type="domain" description="Type III secretion system flagellar brake protein YcgR PilZN" evidence="6">
    <location>
        <begin position="21"/>
        <end position="127"/>
    </location>
</feature>
<keyword evidence="7" id="KW-0969">Cilium</keyword>
<dbReference type="Gene3D" id="2.40.10.220">
    <property type="entry name" value="predicted glycosyltransferase like domains"/>
    <property type="match status" value="1"/>
</dbReference>
<dbReference type="InterPro" id="IPR023787">
    <property type="entry name" value="T3SS_YcgR"/>
</dbReference>
<dbReference type="Gene3D" id="2.30.110.10">
    <property type="entry name" value="Electron Transport, Fmn-binding Protein, Chain A"/>
    <property type="match status" value="1"/>
</dbReference>
<dbReference type="RefSeq" id="WP_124945986.1">
    <property type="nucleotide sequence ID" value="NZ_BHVT01000020.1"/>
</dbReference>
<dbReference type="GO" id="GO:0035438">
    <property type="term" value="F:cyclic-di-GMP binding"/>
    <property type="evidence" value="ECO:0007669"/>
    <property type="project" value="UniProtKB-UniRule"/>
</dbReference>
<sequence>MPDNENTTQSLVITSEDDSQYLVTSQVEIIFIMRDLIEKKSMFTIYFNSGKSFILSVLLTVLPDRVEFVFDCGGNDAMNAQLLKSERLIFVATINGVKVQFATDKARAIQFKGRDAFIAHLPKQLLRLQRREYYRLEVPGFARIGCDIPELSGDSAIILAVRDISLGGLGLFTNKQLDSSAIMETFHDCHLDLKNAGTITVDLEVRIAIALSQNKSGLATRVGCRFAKITPANQAILQRFIVMVEKEEHDLFSK</sequence>
<keyword evidence="7" id="KW-0966">Cell projection</keyword>
<comment type="function">
    <text evidence="4">Acts as a flagellar brake, regulating swimming and swarming in a bis-(3'-5') cyclic diguanylic acid (c-di-GMP)-dependent manner. Binds 1 c-di-GMP dimer per subunit. Increasing levels of c-di-GMP lead to decreased motility.</text>
</comment>
<gene>
    <name evidence="4" type="primary">ycgR</name>
    <name evidence="7" type="ORF">EDC63_10344</name>
</gene>
<evidence type="ECO:0000259" key="5">
    <source>
        <dbReference type="Pfam" id="PF07238"/>
    </source>
</evidence>
<comment type="similarity">
    <text evidence="4">Belongs to the YcgR family.</text>
</comment>
<evidence type="ECO:0000313" key="8">
    <source>
        <dbReference type="Proteomes" id="UP000295367"/>
    </source>
</evidence>
<dbReference type="GO" id="GO:0009425">
    <property type="term" value="C:bacterial-type flagellum basal body"/>
    <property type="evidence" value="ECO:0007669"/>
    <property type="project" value="UniProtKB-SubCell"/>
</dbReference>
<keyword evidence="8" id="KW-1185">Reference proteome</keyword>
<dbReference type="EMBL" id="SMCO01000003">
    <property type="protein sequence ID" value="TCV88973.1"/>
    <property type="molecule type" value="Genomic_DNA"/>
</dbReference>
<keyword evidence="2 4" id="KW-0547">Nucleotide-binding</keyword>
<comment type="subunit">
    <text evidence="4">Monomer. Interacts with the flagellar basal bodies.</text>
</comment>
<feature type="domain" description="PilZ" evidence="5">
    <location>
        <begin position="129"/>
        <end position="241"/>
    </location>
</feature>
<organism evidence="7 8">
    <name type="scientific">Sulfurirhabdus autotrophica</name>
    <dbReference type="NCBI Taxonomy" id="1706046"/>
    <lineage>
        <taxon>Bacteria</taxon>
        <taxon>Pseudomonadati</taxon>
        <taxon>Pseudomonadota</taxon>
        <taxon>Betaproteobacteria</taxon>
        <taxon>Nitrosomonadales</taxon>
        <taxon>Sulfuricellaceae</taxon>
        <taxon>Sulfurirhabdus</taxon>
    </lineage>
</organism>
<proteinExistence type="inferred from homology"/>
<accession>A0A4R3YES8</accession>
<keyword evidence="7" id="KW-0282">Flagellum</keyword>
<evidence type="ECO:0000256" key="3">
    <source>
        <dbReference type="ARBA" id="ARBA00023143"/>
    </source>
</evidence>
<evidence type="ECO:0000256" key="2">
    <source>
        <dbReference type="ARBA" id="ARBA00022741"/>
    </source>
</evidence>
<keyword evidence="1 4" id="KW-0973">c-di-GMP</keyword>